<gene>
    <name evidence="1" type="ORF">DPMN_109143</name>
</gene>
<proteinExistence type="predicted"/>
<dbReference type="AlphaFoldDB" id="A0A9D4KA51"/>
<keyword evidence="2" id="KW-1185">Reference proteome</keyword>
<sequence>MAVFSLIWRCWGHLELGMEVDLYVDIWVLIKYIEYHLDEVIMVRESEAIGCPPQPNGKPL</sequence>
<comment type="caution">
    <text evidence="1">The sequence shown here is derived from an EMBL/GenBank/DDBJ whole genome shotgun (WGS) entry which is preliminary data.</text>
</comment>
<dbReference type="Proteomes" id="UP000828390">
    <property type="component" value="Unassembled WGS sequence"/>
</dbReference>
<reference evidence="1" key="1">
    <citation type="journal article" date="2019" name="bioRxiv">
        <title>The Genome of the Zebra Mussel, Dreissena polymorpha: A Resource for Invasive Species Research.</title>
        <authorList>
            <person name="McCartney M.A."/>
            <person name="Auch B."/>
            <person name="Kono T."/>
            <person name="Mallez S."/>
            <person name="Zhang Y."/>
            <person name="Obille A."/>
            <person name="Becker A."/>
            <person name="Abrahante J.E."/>
            <person name="Garbe J."/>
            <person name="Badalamenti J.P."/>
            <person name="Herman A."/>
            <person name="Mangelson H."/>
            <person name="Liachko I."/>
            <person name="Sullivan S."/>
            <person name="Sone E.D."/>
            <person name="Koren S."/>
            <person name="Silverstein K.A.T."/>
            <person name="Beckman K.B."/>
            <person name="Gohl D.M."/>
        </authorList>
    </citation>
    <scope>NUCLEOTIDE SEQUENCE</scope>
    <source>
        <strain evidence="1">Duluth1</strain>
        <tissue evidence="1">Whole animal</tissue>
    </source>
</reference>
<name>A0A9D4KA51_DREPO</name>
<dbReference type="EMBL" id="JAIWYP010000004">
    <property type="protein sequence ID" value="KAH3835780.1"/>
    <property type="molecule type" value="Genomic_DNA"/>
</dbReference>
<protein>
    <submittedName>
        <fullName evidence="1">Uncharacterized protein</fullName>
    </submittedName>
</protein>
<accession>A0A9D4KA51</accession>
<evidence type="ECO:0000313" key="2">
    <source>
        <dbReference type="Proteomes" id="UP000828390"/>
    </source>
</evidence>
<evidence type="ECO:0000313" key="1">
    <source>
        <dbReference type="EMBL" id="KAH3835780.1"/>
    </source>
</evidence>
<reference evidence="1" key="2">
    <citation type="submission" date="2020-11" db="EMBL/GenBank/DDBJ databases">
        <authorList>
            <person name="McCartney M.A."/>
            <person name="Auch B."/>
            <person name="Kono T."/>
            <person name="Mallez S."/>
            <person name="Becker A."/>
            <person name="Gohl D.M."/>
            <person name="Silverstein K.A.T."/>
            <person name="Koren S."/>
            <person name="Bechman K.B."/>
            <person name="Herman A."/>
            <person name="Abrahante J.E."/>
            <person name="Garbe J."/>
        </authorList>
    </citation>
    <scope>NUCLEOTIDE SEQUENCE</scope>
    <source>
        <strain evidence="1">Duluth1</strain>
        <tissue evidence="1">Whole animal</tissue>
    </source>
</reference>
<organism evidence="1 2">
    <name type="scientific">Dreissena polymorpha</name>
    <name type="common">Zebra mussel</name>
    <name type="synonym">Mytilus polymorpha</name>
    <dbReference type="NCBI Taxonomy" id="45954"/>
    <lineage>
        <taxon>Eukaryota</taxon>
        <taxon>Metazoa</taxon>
        <taxon>Spiralia</taxon>
        <taxon>Lophotrochozoa</taxon>
        <taxon>Mollusca</taxon>
        <taxon>Bivalvia</taxon>
        <taxon>Autobranchia</taxon>
        <taxon>Heteroconchia</taxon>
        <taxon>Euheterodonta</taxon>
        <taxon>Imparidentia</taxon>
        <taxon>Neoheterodontei</taxon>
        <taxon>Myida</taxon>
        <taxon>Dreissenoidea</taxon>
        <taxon>Dreissenidae</taxon>
        <taxon>Dreissena</taxon>
    </lineage>
</organism>